<dbReference type="OrthoDB" id="410307at2759"/>
<dbReference type="Proteomes" id="UP000232323">
    <property type="component" value="Unassembled WGS sequence"/>
</dbReference>
<keyword evidence="2 5" id="KW-0863">Zinc-finger</keyword>
<dbReference type="InterPro" id="IPR057444">
    <property type="entry name" value="Znf-CCCH_AtC3H23-like"/>
</dbReference>
<dbReference type="InterPro" id="IPR000571">
    <property type="entry name" value="Znf_CCCH"/>
</dbReference>
<organism evidence="8 9">
    <name type="scientific">Chlamydomonas eustigma</name>
    <dbReference type="NCBI Taxonomy" id="1157962"/>
    <lineage>
        <taxon>Eukaryota</taxon>
        <taxon>Viridiplantae</taxon>
        <taxon>Chlorophyta</taxon>
        <taxon>core chlorophytes</taxon>
        <taxon>Chlorophyceae</taxon>
        <taxon>CS clade</taxon>
        <taxon>Chlamydomonadales</taxon>
        <taxon>Chlamydomonadaceae</taxon>
        <taxon>Chlamydomonas</taxon>
    </lineage>
</organism>
<feature type="compositionally biased region" description="Polar residues" evidence="6">
    <location>
        <begin position="323"/>
        <end position="339"/>
    </location>
</feature>
<dbReference type="PANTHER" id="PTHR14493:SF50">
    <property type="entry name" value="RING FINGER PROTEIN UNKEMPT"/>
    <property type="match status" value="1"/>
</dbReference>
<feature type="region of interest" description="Disordered" evidence="6">
    <location>
        <begin position="282"/>
        <end position="344"/>
    </location>
</feature>
<dbReference type="SMART" id="SM00356">
    <property type="entry name" value="ZnF_C3H1"/>
    <property type="match status" value="2"/>
</dbReference>
<evidence type="ECO:0000256" key="5">
    <source>
        <dbReference type="PROSITE-ProRule" id="PRU00723"/>
    </source>
</evidence>
<evidence type="ECO:0000259" key="7">
    <source>
        <dbReference type="PROSITE" id="PS50103"/>
    </source>
</evidence>
<feature type="compositionally biased region" description="Low complexity" evidence="6">
    <location>
        <begin position="489"/>
        <end position="502"/>
    </location>
</feature>
<keyword evidence="4" id="KW-0238">DNA-binding</keyword>
<feature type="zinc finger region" description="C3H1-type" evidence="5">
    <location>
        <begin position="91"/>
        <end position="119"/>
    </location>
</feature>
<feature type="domain" description="C3H1-type" evidence="7">
    <location>
        <begin position="91"/>
        <end position="119"/>
    </location>
</feature>
<evidence type="ECO:0000256" key="2">
    <source>
        <dbReference type="ARBA" id="ARBA00022771"/>
    </source>
</evidence>
<feature type="compositionally biased region" description="Polar residues" evidence="6">
    <location>
        <begin position="464"/>
        <end position="488"/>
    </location>
</feature>
<sequence>MQPTFQSYGHTVHGANEDLYANDIARHLSIKGATSSEDVIYQLRGMNLGDDFWMYSFKVAPCAKSFSHKWTLCPCAHAGETARRRDPRLHPYRAVLCPLVKAKKVCPLGDNCLWSHNVFEHWLHPSRYKTRLCSFGRACNRPICFFAHSADELRAQHDEAGKEADDREYVMQLMMAQESGLIPPGSFPQLHHQMALPSLDNMLYSMNNTVPFPSALGRRSLPVAHSYSVPVNHPAVQQQHRLQLQQQQQHRQLIANQRHSVPQQQGPSLMVNLQESFNNSSAPLSAANVNGEGWTSSSHGVRISDPGMDNTTGLPTQQQQLTNSSQGTVQPTGNGSVLNGRTRMSDSGQVLTGRLTQQDVVELIPRVNKALPVVGTPSGVSGGLQLEQAVQQAVLSSSTLPPISNSSSSPQSSTSPPLMAPSSCESSAEAVRYISRTSSTGDRTSAGTMSFHHREPQGAPFTTYDINNTDPSITYLSRNSSDTRNSAGSRTSSQSQMYSSASPHGLQLQPSNSFTAEEAFGVQNAVMIDGGHTLPDYSHQGKVLTRGASGPLMSFMHPPHLLNSSSGRFSDQACGMLPGSSSSTNNAGGNPADAYVNQLVAQLQEQGVVQSKEQLVQSLSQLLAQLLVNN</sequence>
<dbReference type="GO" id="GO:0008270">
    <property type="term" value="F:zinc ion binding"/>
    <property type="evidence" value="ECO:0007669"/>
    <property type="project" value="UniProtKB-KW"/>
</dbReference>
<evidence type="ECO:0000313" key="8">
    <source>
        <dbReference type="EMBL" id="GAX85053.1"/>
    </source>
</evidence>
<feature type="region of interest" description="Disordered" evidence="6">
    <location>
        <begin position="397"/>
        <end position="509"/>
    </location>
</feature>
<evidence type="ECO:0000313" key="9">
    <source>
        <dbReference type="Proteomes" id="UP000232323"/>
    </source>
</evidence>
<keyword evidence="1 5" id="KW-0479">Metal-binding</keyword>
<dbReference type="EMBL" id="BEGY01000147">
    <property type="protein sequence ID" value="GAX85053.1"/>
    <property type="molecule type" value="Genomic_DNA"/>
</dbReference>
<evidence type="ECO:0000256" key="4">
    <source>
        <dbReference type="ARBA" id="ARBA00023125"/>
    </source>
</evidence>
<dbReference type="PROSITE" id="PS50103">
    <property type="entry name" value="ZF_C3H1"/>
    <property type="match status" value="1"/>
</dbReference>
<feature type="compositionally biased region" description="Low complexity" evidence="6">
    <location>
        <begin position="311"/>
        <end position="322"/>
    </location>
</feature>
<dbReference type="GO" id="GO:0003677">
    <property type="term" value="F:DNA binding"/>
    <property type="evidence" value="ECO:0007669"/>
    <property type="project" value="UniProtKB-KW"/>
</dbReference>
<keyword evidence="9" id="KW-1185">Reference proteome</keyword>
<feature type="compositionally biased region" description="Polar residues" evidence="6">
    <location>
        <begin position="435"/>
        <end position="448"/>
    </location>
</feature>
<proteinExistence type="predicted"/>
<feature type="compositionally biased region" description="Low complexity" evidence="6">
    <location>
        <begin position="397"/>
        <end position="417"/>
    </location>
</feature>
<name>A0A250XPX0_9CHLO</name>
<evidence type="ECO:0000256" key="3">
    <source>
        <dbReference type="ARBA" id="ARBA00022833"/>
    </source>
</evidence>
<reference evidence="8 9" key="1">
    <citation type="submission" date="2017-08" db="EMBL/GenBank/DDBJ databases">
        <title>Acidophilic green algal genome provides insights into adaptation to an acidic environment.</title>
        <authorList>
            <person name="Hirooka S."/>
            <person name="Hirose Y."/>
            <person name="Kanesaki Y."/>
            <person name="Higuchi S."/>
            <person name="Fujiwara T."/>
            <person name="Onuma R."/>
            <person name="Era A."/>
            <person name="Ohbayashi R."/>
            <person name="Uzuka A."/>
            <person name="Nozaki H."/>
            <person name="Yoshikawa H."/>
            <person name="Miyagishima S.Y."/>
        </authorList>
    </citation>
    <scope>NUCLEOTIDE SEQUENCE [LARGE SCALE GENOMIC DNA]</scope>
    <source>
        <strain evidence="8 9">NIES-2499</strain>
    </source>
</reference>
<dbReference type="PANTHER" id="PTHR14493">
    <property type="entry name" value="UNKEMPT FAMILY MEMBER"/>
    <property type="match status" value="1"/>
</dbReference>
<comment type="caution">
    <text evidence="8">The sequence shown here is derived from an EMBL/GenBank/DDBJ whole genome shotgun (WGS) entry which is preliminary data.</text>
</comment>
<protein>
    <recommendedName>
        <fullName evidence="7">C3H1-type domain-containing protein</fullName>
    </recommendedName>
</protein>
<keyword evidence="3 5" id="KW-0862">Zinc</keyword>
<evidence type="ECO:0000256" key="1">
    <source>
        <dbReference type="ARBA" id="ARBA00022723"/>
    </source>
</evidence>
<accession>A0A250XPX0</accession>
<dbReference type="InterPro" id="IPR045234">
    <property type="entry name" value="Unkempt-like"/>
</dbReference>
<gene>
    <name evidence="8" type="ORF">CEUSTIGMA_g12473.t1</name>
</gene>
<dbReference type="Pfam" id="PF25512">
    <property type="entry name" value="zf-CCCH_AtC3H23"/>
    <property type="match status" value="1"/>
</dbReference>
<evidence type="ECO:0000256" key="6">
    <source>
        <dbReference type="SAM" id="MobiDB-lite"/>
    </source>
</evidence>
<dbReference type="AlphaFoldDB" id="A0A250XPX0"/>